<reference evidence="2" key="2">
    <citation type="journal article" date="2015" name="Data Brief">
        <title>Shoot transcriptome of the giant reed, Arundo donax.</title>
        <authorList>
            <person name="Barrero R.A."/>
            <person name="Guerrero F.D."/>
            <person name="Moolhuijzen P."/>
            <person name="Goolsby J.A."/>
            <person name="Tidwell J."/>
            <person name="Bellgard S.E."/>
            <person name="Bellgard M.I."/>
        </authorList>
    </citation>
    <scope>NUCLEOTIDE SEQUENCE</scope>
    <source>
        <tissue evidence="2">Shoot tissue taken approximately 20 cm above the soil surface</tissue>
    </source>
</reference>
<proteinExistence type="predicted"/>
<evidence type="ECO:0000313" key="2">
    <source>
        <dbReference type="EMBL" id="JAE06942.1"/>
    </source>
</evidence>
<evidence type="ECO:0000256" key="1">
    <source>
        <dbReference type="SAM" id="Phobius"/>
    </source>
</evidence>
<feature type="transmembrane region" description="Helical" evidence="1">
    <location>
        <begin position="6"/>
        <end position="27"/>
    </location>
</feature>
<dbReference type="AlphaFoldDB" id="A0A0A9F3M4"/>
<keyword evidence="1" id="KW-0472">Membrane</keyword>
<organism evidence="2">
    <name type="scientific">Arundo donax</name>
    <name type="common">Giant reed</name>
    <name type="synonym">Donax arundinaceus</name>
    <dbReference type="NCBI Taxonomy" id="35708"/>
    <lineage>
        <taxon>Eukaryota</taxon>
        <taxon>Viridiplantae</taxon>
        <taxon>Streptophyta</taxon>
        <taxon>Embryophyta</taxon>
        <taxon>Tracheophyta</taxon>
        <taxon>Spermatophyta</taxon>
        <taxon>Magnoliopsida</taxon>
        <taxon>Liliopsida</taxon>
        <taxon>Poales</taxon>
        <taxon>Poaceae</taxon>
        <taxon>PACMAD clade</taxon>
        <taxon>Arundinoideae</taxon>
        <taxon>Arundineae</taxon>
        <taxon>Arundo</taxon>
    </lineage>
</organism>
<accession>A0A0A9F3M4</accession>
<keyword evidence="1" id="KW-0812">Transmembrane</keyword>
<dbReference type="EMBL" id="GBRH01190954">
    <property type="protein sequence ID" value="JAE06942.1"/>
    <property type="molecule type" value="Transcribed_RNA"/>
</dbReference>
<sequence length="30" mass="3588">MGYDRLYYNFLNFIVVSGFGQIIYLYFIAS</sequence>
<keyword evidence="1" id="KW-1133">Transmembrane helix</keyword>
<name>A0A0A9F3M4_ARUDO</name>
<reference evidence="2" key="1">
    <citation type="submission" date="2014-09" db="EMBL/GenBank/DDBJ databases">
        <authorList>
            <person name="Magalhaes I.L.F."/>
            <person name="Oliveira U."/>
            <person name="Santos F.R."/>
            <person name="Vidigal T.H.D.A."/>
            <person name="Brescovit A.D."/>
            <person name="Santos A.J."/>
        </authorList>
    </citation>
    <scope>NUCLEOTIDE SEQUENCE</scope>
    <source>
        <tissue evidence="2">Shoot tissue taken approximately 20 cm above the soil surface</tissue>
    </source>
</reference>
<protein>
    <submittedName>
        <fullName evidence="2">Uncharacterized protein</fullName>
    </submittedName>
</protein>